<feature type="domain" description="Methyltransferase type 11" evidence="1">
    <location>
        <begin position="51"/>
        <end position="144"/>
    </location>
</feature>
<dbReference type="EMBL" id="LNQR01000044">
    <property type="protein sequence ID" value="KWT88143.1"/>
    <property type="molecule type" value="Genomic_DNA"/>
</dbReference>
<evidence type="ECO:0000313" key="2">
    <source>
        <dbReference type="EMBL" id="KWT88143.1"/>
    </source>
</evidence>
<dbReference type="Pfam" id="PF08241">
    <property type="entry name" value="Methyltransf_11"/>
    <property type="match status" value="1"/>
</dbReference>
<gene>
    <name evidence="2" type="ORF">ASN18_1289</name>
</gene>
<evidence type="ECO:0000313" key="3">
    <source>
        <dbReference type="Proteomes" id="UP000060487"/>
    </source>
</evidence>
<keyword evidence="2" id="KW-0489">Methyltransferase</keyword>
<dbReference type="RefSeq" id="WP_157072864.1">
    <property type="nucleotide sequence ID" value="NZ_LNQR01000044.1"/>
</dbReference>
<dbReference type="EC" id="2.1.1.-" evidence="2"/>
<name>A0ABR5SHJ1_9BACT</name>
<dbReference type="GO" id="GO:0008168">
    <property type="term" value="F:methyltransferase activity"/>
    <property type="evidence" value="ECO:0007669"/>
    <property type="project" value="UniProtKB-KW"/>
</dbReference>
<organism evidence="2 3">
    <name type="scientific">Candidatus Magnetominusculus xianensis</name>
    <dbReference type="NCBI Taxonomy" id="1748249"/>
    <lineage>
        <taxon>Bacteria</taxon>
        <taxon>Pseudomonadati</taxon>
        <taxon>Nitrospirota</taxon>
        <taxon>Nitrospiria</taxon>
        <taxon>Nitrospirales</taxon>
        <taxon>Nitrospiraceae</taxon>
        <taxon>Candidatus Magnetominusculus</taxon>
    </lineage>
</organism>
<evidence type="ECO:0000259" key="1">
    <source>
        <dbReference type="Pfam" id="PF08241"/>
    </source>
</evidence>
<sequence length="306" mass="35013">MRLGLREKSPVEGFLDFGERVTHLIPNDMYYAHLSIYRYAMEFAKDKTVIDAGCGTGYGSAYMAHSGAGFVHGIEVSPGAVVLAAQYFSAPNLKFCEMDVQNISGFEDHSVDFIVSSNVLEHVPNPWLVLHSFARLLNPDGVFMLAVPPITDEDLRARNLAIPYHLNIWSPQQWHYAVSCFFEEVETYRHWFKDGKSHPDFGSDPNNAAFSEMDFVFEQVQPHGEKPMTPTITLIITARKPINVFSNSEIEERLKFVDESFTRTPVTSTVILLWRHFYGIYLRGRIEGYAKLLRRGYKKLRQLNKH</sequence>
<proteinExistence type="predicted"/>
<dbReference type="SUPFAM" id="SSF53335">
    <property type="entry name" value="S-adenosyl-L-methionine-dependent methyltransferases"/>
    <property type="match status" value="1"/>
</dbReference>
<comment type="caution">
    <text evidence="2">The sequence shown here is derived from an EMBL/GenBank/DDBJ whole genome shotgun (WGS) entry which is preliminary data.</text>
</comment>
<keyword evidence="2" id="KW-0808">Transferase</keyword>
<accession>A0ABR5SHJ1</accession>
<dbReference type="PANTHER" id="PTHR43861">
    <property type="entry name" value="TRANS-ACONITATE 2-METHYLTRANSFERASE-RELATED"/>
    <property type="match status" value="1"/>
</dbReference>
<dbReference type="InterPro" id="IPR029063">
    <property type="entry name" value="SAM-dependent_MTases_sf"/>
</dbReference>
<dbReference type="Proteomes" id="UP000060487">
    <property type="component" value="Unassembled WGS sequence"/>
</dbReference>
<dbReference type="Gene3D" id="3.40.50.150">
    <property type="entry name" value="Vaccinia Virus protein VP39"/>
    <property type="match status" value="1"/>
</dbReference>
<protein>
    <submittedName>
        <fullName evidence="2">Methyltransferasec</fullName>
        <ecNumber evidence="2">2.1.1.-</ecNumber>
    </submittedName>
</protein>
<dbReference type="GO" id="GO:0032259">
    <property type="term" value="P:methylation"/>
    <property type="evidence" value="ECO:0007669"/>
    <property type="project" value="UniProtKB-KW"/>
</dbReference>
<reference evidence="2 3" key="1">
    <citation type="submission" date="2015-11" db="EMBL/GenBank/DDBJ databases">
        <authorList>
            <person name="Lin W."/>
        </authorList>
    </citation>
    <scope>NUCLEOTIDE SEQUENCE [LARGE SCALE GENOMIC DNA]</scope>
    <source>
        <strain evidence="2 3">HCH-1</strain>
    </source>
</reference>
<dbReference type="CDD" id="cd02440">
    <property type="entry name" value="AdoMet_MTases"/>
    <property type="match status" value="1"/>
</dbReference>
<dbReference type="InterPro" id="IPR013216">
    <property type="entry name" value="Methyltransf_11"/>
</dbReference>
<keyword evidence="3" id="KW-1185">Reference proteome</keyword>